<sequence length="319" mass="34474">MTALTMTPFDVVKTRLQTQRPSQSAPLFPRPPPNTCCQPSHLPCVRNMSSLARPLTQGELVCVWENGVFRTERVNGFFDAVRHVWRAEGIRGLWKGAGTTLVIGVPSSTSYMLTYDHLLNVVLPPLLPAAAVPLTAGVIARSAISTLVSPLELIRTNLQSTPLSADTPHTLRSVLSSIHGLARQQGIMSLWRGLGPTLWRDVPFSGLYWAGYESCKRGFAKYNRQGAWVAFISGATSGTAAALLTSPLDVVKTRRQALVMSSSDAMQTTSSLQLIKQIIRTEGVSALFAGLTPRVAKIAPACGIMIACFEGVGKFLSQK</sequence>
<evidence type="ECO:0000256" key="8">
    <source>
        <dbReference type="ARBA" id="ARBA00023128"/>
    </source>
</evidence>
<keyword evidence="6" id="KW-0999">Mitochondrion inner membrane</keyword>
<name>A0AAW0E4H9_9AGAR</name>
<dbReference type="InterPro" id="IPR023395">
    <property type="entry name" value="MCP_dom_sf"/>
</dbReference>
<evidence type="ECO:0000256" key="10">
    <source>
        <dbReference type="PROSITE-ProRule" id="PRU00282"/>
    </source>
</evidence>
<evidence type="ECO:0000256" key="1">
    <source>
        <dbReference type="ARBA" id="ARBA00004448"/>
    </source>
</evidence>
<evidence type="ECO:0000256" key="3">
    <source>
        <dbReference type="ARBA" id="ARBA00022448"/>
    </source>
</evidence>
<organism evidence="12 13">
    <name type="scientific">Paramarasmius palmivorus</name>
    <dbReference type="NCBI Taxonomy" id="297713"/>
    <lineage>
        <taxon>Eukaryota</taxon>
        <taxon>Fungi</taxon>
        <taxon>Dikarya</taxon>
        <taxon>Basidiomycota</taxon>
        <taxon>Agaricomycotina</taxon>
        <taxon>Agaricomycetes</taxon>
        <taxon>Agaricomycetidae</taxon>
        <taxon>Agaricales</taxon>
        <taxon>Marasmiineae</taxon>
        <taxon>Marasmiaceae</taxon>
        <taxon>Paramarasmius</taxon>
    </lineage>
</organism>
<keyword evidence="13" id="KW-1185">Reference proteome</keyword>
<keyword evidence="3 11" id="KW-0813">Transport</keyword>
<dbReference type="AlphaFoldDB" id="A0AAW0E4H9"/>
<dbReference type="InterPro" id="IPR045315">
    <property type="entry name" value="Mtm1-like"/>
</dbReference>
<evidence type="ECO:0000256" key="6">
    <source>
        <dbReference type="ARBA" id="ARBA00022792"/>
    </source>
</evidence>
<evidence type="ECO:0000256" key="9">
    <source>
        <dbReference type="ARBA" id="ARBA00023136"/>
    </source>
</evidence>
<comment type="subcellular location">
    <subcellularLocation>
        <location evidence="1">Mitochondrion inner membrane</location>
        <topology evidence="1">Multi-pass membrane protein</topology>
    </subcellularLocation>
</comment>
<dbReference type="PANTHER" id="PTHR45760:SF2">
    <property type="entry name" value="FI19922P1-RELATED"/>
    <property type="match status" value="1"/>
</dbReference>
<dbReference type="InterPro" id="IPR018108">
    <property type="entry name" value="MCP_transmembrane"/>
</dbReference>
<proteinExistence type="inferred from homology"/>
<keyword evidence="5" id="KW-0677">Repeat</keyword>
<evidence type="ECO:0000256" key="11">
    <source>
        <dbReference type="RuleBase" id="RU000488"/>
    </source>
</evidence>
<dbReference type="PROSITE" id="PS50920">
    <property type="entry name" value="SOLCAR"/>
    <property type="match status" value="3"/>
</dbReference>
<evidence type="ECO:0000256" key="4">
    <source>
        <dbReference type="ARBA" id="ARBA00022692"/>
    </source>
</evidence>
<keyword evidence="8" id="KW-0496">Mitochondrion</keyword>
<comment type="similarity">
    <text evidence="2 11">Belongs to the mitochondrial carrier (TC 2.A.29) family.</text>
</comment>
<evidence type="ECO:0000256" key="5">
    <source>
        <dbReference type="ARBA" id="ARBA00022737"/>
    </source>
</evidence>
<comment type="caution">
    <text evidence="12">The sequence shown here is derived from an EMBL/GenBank/DDBJ whole genome shotgun (WGS) entry which is preliminary data.</text>
</comment>
<dbReference type="PANTHER" id="PTHR45760">
    <property type="entry name" value="FI19922P1-RELATED"/>
    <property type="match status" value="1"/>
</dbReference>
<gene>
    <name evidence="12" type="primary">MTM1</name>
    <name evidence="12" type="ORF">VNI00_001536</name>
</gene>
<dbReference type="EMBL" id="JAYKXP010000004">
    <property type="protein sequence ID" value="KAK7058912.1"/>
    <property type="molecule type" value="Genomic_DNA"/>
</dbReference>
<keyword evidence="4 10" id="KW-0812">Transmembrane</keyword>
<dbReference type="Gene3D" id="1.50.40.10">
    <property type="entry name" value="Mitochondrial carrier domain"/>
    <property type="match status" value="1"/>
</dbReference>
<feature type="repeat" description="Solcar" evidence="10">
    <location>
        <begin position="225"/>
        <end position="315"/>
    </location>
</feature>
<keyword evidence="7" id="KW-1133">Transmembrane helix</keyword>
<feature type="repeat" description="Solcar" evidence="10">
    <location>
        <begin position="1"/>
        <end position="121"/>
    </location>
</feature>
<accession>A0AAW0E4H9</accession>
<evidence type="ECO:0000313" key="13">
    <source>
        <dbReference type="Proteomes" id="UP001383192"/>
    </source>
</evidence>
<dbReference type="SUPFAM" id="SSF103506">
    <property type="entry name" value="Mitochondrial carrier"/>
    <property type="match status" value="1"/>
</dbReference>
<dbReference type="Proteomes" id="UP001383192">
    <property type="component" value="Unassembled WGS sequence"/>
</dbReference>
<evidence type="ECO:0000256" key="7">
    <source>
        <dbReference type="ARBA" id="ARBA00022989"/>
    </source>
</evidence>
<reference evidence="12 13" key="1">
    <citation type="submission" date="2024-01" db="EMBL/GenBank/DDBJ databases">
        <title>A draft genome for a cacao thread blight-causing isolate of Paramarasmius palmivorus.</title>
        <authorList>
            <person name="Baruah I.K."/>
            <person name="Bukari Y."/>
            <person name="Amoako-Attah I."/>
            <person name="Meinhardt L.W."/>
            <person name="Bailey B.A."/>
            <person name="Cohen S.P."/>
        </authorList>
    </citation>
    <scope>NUCLEOTIDE SEQUENCE [LARGE SCALE GENOMIC DNA]</scope>
    <source>
        <strain evidence="12 13">GH-12</strain>
    </source>
</reference>
<keyword evidence="9 10" id="KW-0472">Membrane</keyword>
<evidence type="ECO:0000256" key="2">
    <source>
        <dbReference type="ARBA" id="ARBA00006375"/>
    </source>
</evidence>
<evidence type="ECO:0000313" key="12">
    <source>
        <dbReference type="EMBL" id="KAK7058912.1"/>
    </source>
</evidence>
<protein>
    <submittedName>
        <fullName evidence="12">Carrier protein, mitochondrial</fullName>
    </submittedName>
</protein>
<dbReference type="GO" id="GO:0005743">
    <property type="term" value="C:mitochondrial inner membrane"/>
    <property type="evidence" value="ECO:0007669"/>
    <property type="project" value="UniProtKB-SubCell"/>
</dbReference>
<feature type="repeat" description="Solcar" evidence="10">
    <location>
        <begin position="128"/>
        <end position="218"/>
    </location>
</feature>
<dbReference type="GO" id="GO:1990542">
    <property type="term" value="P:mitochondrial transmembrane transport"/>
    <property type="evidence" value="ECO:0007669"/>
    <property type="project" value="InterPro"/>
</dbReference>
<dbReference type="Pfam" id="PF00153">
    <property type="entry name" value="Mito_carr"/>
    <property type="match status" value="3"/>
</dbReference>